<feature type="domain" description="PIN" evidence="1">
    <location>
        <begin position="10"/>
        <end position="119"/>
    </location>
</feature>
<sequence>MSPPAHGKPRWVLDTNVVLSALIRPGGVGGRLRLAWQAALHVPLVSRDTAAELIRVLAYPKFKLTADEQHDLLADYLPWTETFRIPDPPPRTPLCRDPHDLPFLQLALAAKADALITGDAGLLVLAPLRGLAILTPAQAIERLSR</sequence>
<dbReference type="InterPro" id="IPR029060">
    <property type="entry name" value="PIN-like_dom_sf"/>
</dbReference>
<dbReference type="PANTHER" id="PTHR34610">
    <property type="entry name" value="SSL7007 PROTEIN"/>
    <property type="match status" value="1"/>
</dbReference>
<name>A0AB74UNU7_9GAMM</name>
<dbReference type="InterPro" id="IPR002716">
    <property type="entry name" value="PIN_dom"/>
</dbReference>
<dbReference type="InterPro" id="IPR002850">
    <property type="entry name" value="PIN_toxin-like"/>
</dbReference>
<gene>
    <name evidence="2" type="ORF">ACFYG5_16040</name>
</gene>
<evidence type="ECO:0000313" key="2">
    <source>
        <dbReference type="EMBL" id="XIA18055.1"/>
    </source>
</evidence>
<dbReference type="NCBIfam" id="TIGR00305">
    <property type="entry name" value="putative toxin-antitoxin system toxin component, PIN family"/>
    <property type="match status" value="1"/>
</dbReference>
<dbReference type="Pfam" id="PF13470">
    <property type="entry name" value="PIN_3"/>
    <property type="match status" value="1"/>
</dbReference>
<dbReference type="RefSeq" id="WP_395120829.1">
    <property type="nucleotide sequence ID" value="NZ_CP170721.1"/>
</dbReference>
<accession>A0AB74UNU7</accession>
<dbReference type="EMBL" id="CP170721">
    <property type="protein sequence ID" value="XIA18055.1"/>
    <property type="molecule type" value="Genomic_DNA"/>
</dbReference>
<dbReference type="AlphaFoldDB" id="A0AB74UNU7"/>
<reference evidence="2" key="1">
    <citation type="submission" date="2024-10" db="EMBL/GenBank/DDBJ databases">
        <authorList>
            <person name="Lesea H.P."/>
            <person name="Kuehl J.V."/>
            <person name="Chandonia J.-M."/>
        </authorList>
    </citation>
    <scope>NUCLEOTIDE SEQUENCE</scope>
    <source>
        <strain evidence="2">FW102-FHT14D07</strain>
    </source>
</reference>
<dbReference type="PANTHER" id="PTHR34610:SF4">
    <property type="entry name" value="SLL8027 PROTEIN"/>
    <property type="match status" value="1"/>
</dbReference>
<protein>
    <submittedName>
        <fullName evidence="2">Toxin-antitoxin system toxin component, PIN family</fullName>
    </submittedName>
</protein>
<dbReference type="SUPFAM" id="SSF88723">
    <property type="entry name" value="PIN domain-like"/>
    <property type="match status" value="1"/>
</dbReference>
<organism evidence="2">
    <name type="scientific">Rhodanobacter sp. FW102-FHT14D07</name>
    <dbReference type="NCBI Taxonomy" id="3351462"/>
    <lineage>
        <taxon>Bacteria</taxon>
        <taxon>Pseudomonadati</taxon>
        <taxon>Pseudomonadota</taxon>
        <taxon>Gammaproteobacteria</taxon>
        <taxon>Lysobacterales</taxon>
        <taxon>Rhodanobacteraceae</taxon>
        <taxon>Rhodanobacter</taxon>
    </lineage>
</organism>
<evidence type="ECO:0000259" key="1">
    <source>
        <dbReference type="Pfam" id="PF13470"/>
    </source>
</evidence>
<proteinExistence type="predicted"/>